<reference evidence="2 3" key="1">
    <citation type="journal article" date="2016" name="Nat. Commun.">
        <title>Local admixture of amplified and diversified secreted pathogenesis determinants shapes mosaic Toxoplasma gondii genomes.</title>
        <authorList>
            <person name="Lorenzi H."/>
            <person name="Khan A."/>
            <person name="Behnke M.S."/>
            <person name="Namasivayam S."/>
            <person name="Swapna L.S."/>
            <person name="Hadjithomas M."/>
            <person name="Karamycheva S."/>
            <person name="Pinney D."/>
            <person name="Brunk B.P."/>
            <person name="Ajioka J.W."/>
            <person name="Ajzenberg D."/>
            <person name="Boothroyd J.C."/>
            <person name="Boyle J.P."/>
            <person name="Darde M.L."/>
            <person name="Diaz-Miranda M.A."/>
            <person name="Dubey J.P."/>
            <person name="Fritz H.M."/>
            <person name="Gennari S.M."/>
            <person name="Gregory B.D."/>
            <person name="Kim K."/>
            <person name="Saeij J.P."/>
            <person name="Su C."/>
            <person name="White M.W."/>
            <person name="Zhu X.Q."/>
            <person name="Howe D.K."/>
            <person name="Rosenthal B.M."/>
            <person name="Grigg M.E."/>
            <person name="Parkinson J."/>
            <person name="Liu L."/>
            <person name="Kissinger J.C."/>
            <person name="Roos D.S."/>
            <person name="Sibley L.D."/>
        </authorList>
    </citation>
    <scope>NUCLEOTIDE SEQUENCE [LARGE SCALE GENOMIC DNA]</scope>
    <source>
        <strain evidence="2 3">COUG</strain>
    </source>
</reference>
<feature type="compositionally biased region" description="Basic and acidic residues" evidence="1">
    <location>
        <begin position="241"/>
        <end position="263"/>
    </location>
</feature>
<dbReference type="AlphaFoldDB" id="A0A2G8Y4Z9"/>
<gene>
    <name evidence="2" type="ORF">TGCOUG_206415A</name>
</gene>
<feature type="region of interest" description="Disordered" evidence="1">
    <location>
        <begin position="1"/>
        <end position="72"/>
    </location>
</feature>
<evidence type="ECO:0000256" key="1">
    <source>
        <dbReference type="SAM" id="MobiDB-lite"/>
    </source>
</evidence>
<feature type="compositionally biased region" description="Polar residues" evidence="1">
    <location>
        <begin position="24"/>
        <end position="36"/>
    </location>
</feature>
<name>A0A2G8Y4Z9_TOXGO</name>
<feature type="compositionally biased region" description="Low complexity" evidence="1">
    <location>
        <begin position="221"/>
        <end position="236"/>
    </location>
</feature>
<feature type="compositionally biased region" description="Low complexity" evidence="1">
    <location>
        <begin position="56"/>
        <end position="71"/>
    </location>
</feature>
<organism evidence="2 3">
    <name type="scientific">Toxoplasma gondii COUG</name>
    <dbReference type="NCBI Taxonomy" id="1074873"/>
    <lineage>
        <taxon>Eukaryota</taxon>
        <taxon>Sar</taxon>
        <taxon>Alveolata</taxon>
        <taxon>Apicomplexa</taxon>
        <taxon>Conoidasida</taxon>
        <taxon>Coccidia</taxon>
        <taxon>Eucoccidiorida</taxon>
        <taxon>Eimeriorina</taxon>
        <taxon>Sarcocystidae</taxon>
        <taxon>Toxoplasma</taxon>
    </lineage>
</organism>
<feature type="compositionally biased region" description="Polar residues" evidence="1">
    <location>
        <begin position="466"/>
        <end position="476"/>
    </location>
</feature>
<dbReference type="EMBL" id="AGQR02001196">
    <property type="protein sequence ID" value="PIM02341.1"/>
    <property type="molecule type" value="Genomic_DNA"/>
</dbReference>
<accession>A0A2G8Y4Z9</accession>
<evidence type="ECO:0000313" key="2">
    <source>
        <dbReference type="EMBL" id="PIM02341.1"/>
    </source>
</evidence>
<evidence type="ECO:0000313" key="3">
    <source>
        <dbReference type="Proteomes" id="UP000236343"/>
    </source>
</evidence>
<feature type="region of interest" description="Disordered" evidence="1">
    <location>
        <begin position="205"/>
        <end position="278"/>
    </location>
</feature>
<dbReference type="VEuPathDB" id="ToxoDB:TGCOUG_206415A"/>
<sequence length="501" mass="53869">MDFPVRSSAPGRPNLEQPPETQLLADTNSFTEATDSTESDHIRSRRCLQSGTGSARVPRSPSSSDIPISVSAPTSCVETVRSEIQSSVSRRLSRGPSLPELLLERRPHSRSPLCASQQSVCALSSPVLEPPPQSPHLHSPARLPAAGLCAAPSPLPPGTLVWVPARCLVPDRSATAIKGANSAPVSASNDEESFPFLARSLRRVASPQACRDPPSSSGGCAATASPPALLQPSSSAEETPSSDRNKTSRKRLLCEDQARDQSLRHLGNADRSQPDFRASEHPFYPAEVVAAHAVRGFGVRTPHAEVDPRLRHKSAKTGESNSPEAGGDPSFVQVRLCRGTESDSNPCRGETKGDGIAPQTGQELIAPVRLSDLLLRDASIGAADDNAQVGEKALALDRLFAARRRFPLSLFMHWKAATQNGFTSTHSSSPSIRSTARFLTVCLWSSTDVCHRKLPELAPGRGPNPHLQNRVSSPTSEEILPSPRGRIVRRQRLRSTFLVHR</sequence>
<feature type="region of interest" description="Disordered" evidence="1">
    <location>
        <begin position="455"/>
        <end position="481"/>
    </location>
</feature>
<proteinExistence type="predicted"/>
<feature type="region of interest" description="Disordered" evidence="1">
    <location>
        <begin position="300"/>
        <end position="360"/>
    </location>
</feature>
<dbReference type="Proteomes" id="UP000236343">
    <property type="component" value="Unassembled WGS sequence"/>
</dbReference>
<comment type="caution">
    <text evidence="2">The sequence shown here is derived from an EMBL/GenBank/DDBJ whole genome shotgun (WGS) entry which is preliminary data.</text>
</comment>
<protein>
    <submittedName>
        <fullName evidence="2">Myosin K</fullName>
    </submittedName>
</protein>